<dbReference type="InterPro" id="IPR015590">
    <property type="entry name" value="Aldehyde_DH_dom"/>
</dbReference>
<dbReference type="SUPFAM" id="SSF53720">
    <property type="entry name" value="ALDH-like"/>
    <property type="match status" value="1"/>
</dbReference>
<evidence type="ECO:0000256" key="1">
    <source>
        <dbReference type="ARBA" id="ARBA00009986"/>
    </source>
</evidence>
<dbReference type="Gene3D" id="3.40.605.10">
    <property type="entry name" value="Aldehyde Dehydrogenase, Chain A, domain 1"/>
    <property type="match status" value="1"/>
</dbReference>
<dbReference type="RefSeq" id="WP_175033292.1">
    <property type="nucleotide sequence ID" value="NZ_CABVPW010000024.1"/>
</dbReference>
<comment type="similarity">
    <text evidence="1 6">Belongs to the aldehyde dehydrogenase family.</text>
</comment>
<dbReference type="InterPro" id="IPR016161">
    <property type="entry name" value="Ald_DH/histidinol_DH"/>
</dbReference>
<dbReference type="Gene3D" id="3.40.309.10">
    <property type="entry name" value="Aldehyde Dehydrogenase, Chain A, domain 2"/>
    <property type="match status" value="1"/>
</dbReference>
<dbReference type="FunFam" id="3.40.605.10:FF:000010">
    <property type="entry name" value="N-succinylglutamate 5-semialdehyde dehydrogenase"/>
    <property type="match status" value="1"/>
</dbReference>
<organism evidence="8 9">
    <name type="scientific">Burkholderia lata (strain ATCC 17760 / DSM 23089 / LMG 22485 / NCIMB 9086 / R18194 / 383)</name>
    <dbReference type="NCBI Taxonomy" id="482957"/>
    <lineage>
        <taxon>Bacteria</taxon>
        <taxon>Pseudomonadati</taxon>
        <taxon>Pseudomonadota</taxon>
        <taxon>Betaproteobacteria</taxon>
        <taxon>Burkholderiales</taxon>
        <taxon>Burkholderiaceae</taxon>
        <taxon>Burkholderia</taxon>
        <taxon>Burkholderia cepacia complex</taxon>
    </lineage>
</organism>
<dbReference type="CDD" id="cd07095">
    <property type="entry name" value="ALDH_SGSD_AstD"/>
    <property type="match status" value="1"/>
</dbReference>
<feature type="active site" evidence="5">
    <location>
        <position position="245"/>
    </location>
</feature>
<dbReference type="PROSITE" id="PS00070">
    <property type="entry name" value="ALDEHYDE_DEHYDR_CYS"/>
    <property type="match status" value="1"/>
</dbReference>
<keyword evidence="2" id="KW-0056">Arginine metabolism</keyword>
<dbReference type="PANTHER" id="PTHR43353:SF5">
    <property type="entry name" value="SUCCINATE-SEMIALDEHYDE DEHYDROGENASE, MITOCHONDRIAL"/>
    <property type="match status" value="1"/>
</dbReference>
<evidence type="ECO:0000313" key="8">
    <source>
        <dbReference type="EMBL" id="VWB99093.1"/>
    </source>
</evidence>
<keyword evidence="4" id="KW-0520">NAD</keyword>
<evidence type="ECO:0000256" key="4">
    <source>
        <dbReference type="ARBA" id="ARBA00023027"/>
    </source>
</evidence>
<evidence type="ECO:0000256" key="3">
    <source>
        <dbReference type="ARBA" id="ARBA00023002"/>
    </source>
</evidence>
<dbReference type="EMBL" id="CABVPW010000024">
    <property type="protein sequence ID" value="VWB99093.1"/>
    <property type="molecule type" value="Genomic_DNA"/>
</dbReference>
<accession>A0A6P2NWP2</accession>
<protein>
    <submittedName>
        <fullName evidence="8">Succinylglutamic semialdehyde dehydrogenase</fullName>
    </submittedName>
</protein>
<dbReference type="InterPro" id="IPR016162">
    <property type="entry name" value="Ald_DH_N"/>
</dbReference>
<evidence type="ECO:0000256" key="2">
    <source>
        <dbReference type="ARBA" id="ARBA00022503"/>
    </source>
</evidence>
<evidence type="ECO:0000313" key="9">
    <source>
        <dbReference type="Proteomes" id="UP000494218"/>
    </source>
</evidence>
<feature type="domain" description="Aldehyde dehydrogenase" evidence="7">
    <location>
        <begin position="13"/>
        <end position="463"/>
    </location>
</feature>
<evidence type="ECO:0000256" key="6">
    <source>
        <dbReference type="RuleBase" id="RU003345"/>
    </source>
</evidence>
<dbReference type="InterPro" id="IPR016163">
    <property type="entry name" value="Ald_DH_C"/>
</dbReference>
<reference evidence="8 9" key="1">
    <citation type="submission" date="2019-09" db="EMBL/GenBank/DDBJ databases">
        <authorList>
            <person name="Depoorter E."/>
        </authorList>
    </citation>
    <scope>NUCLEOTIDE SEQUENCE [LARGE SCALE GENOMIC DNA]</scope>
    <source>
        <strain evidence="8">LMG 23254</strain>
    </source>
</reference>
<dbReference type="InterPro" id="IPR050740">
    <property type="entry name" value="Aldehyde_DH_Superfamily"/>
</dbReference>
<dbReference type="PROSITE" id="PS00687">
    <property type="entry name" value="ALDEHYDE_DEHYDR_GLU"/>
    <property type="match status" value="1"/>
</dbReference>
<proteinExistence type="inferred from homology"/>
<dbReference type="Pfam" id="PF00171">
    <property type="entry name" value="Aldedh"/>
    <property type="match status" value="1"/>
</dbReference>
<evidence type="ECO:0000256" key="5">
    <source>
        <dbReference type="PROSITE-ProRule" id="PRU10007"/>
    </source>
</evidence>
<dbReference type="AlphaFoldDB" id="A0A6P2NWP2"/>
<evidence type="ECO:0000259" key="7">
    <source>
        <dbReference type="Pfam" id="PF00171"/>
    </source>
</evidence>
<dbReference type="Proteomes" id="UP000494218">
    <property type="component" value="Unassembled WGS sequence"/>
</dbReference>
<dbReference type="GO" id="GO:0006527">
    <property type="term" value="P:L-arginine catabolic process"/>
    <property type="evidence" value="ECO:0007669"/>
    <property type="project" value="InterPro"/>
</dbReference>
<dbReference type="InterPro" id="IPR029510">
    <property type="entry name" value="Ald_DH_CS_GLU"/>
</dbReference>
<dbReference type="NCBIfam" id="NF006992">
    <property type="entry name" value="PRK09457.1"/>
    <property type="match status" value="1"/>
</dbReference>
<dbReference type="PANTHER" id="PTHR43353">
    <property type="entry name" value="SUCCINATE-SEMIALDEHYDE DEHYDROGENASE, MITOCHONDRIAL"/>
    <property type="match status" value="1"/>
</dbReference>
<keyword evidence="3 6" id="KW-0560">Oxidoreductase</keyword>
<dbReference type="InterPro" id="IPR016160">
    <property type="entry name" value="Ald_DH_CS_CYS"/>
</dbReference>
<dbReference type="NCBIfam" id="TIGR03240">
    <property type="entry name" value="arg_catab_astD"/>
    <property type="match status" value="1"/>
</dbReference>
<gene>
    <name evidence="8" type="ORF">BLA23254_04716</name>
</gene>
<dbReference type="InterPro" id="IPR017649">
    <property type="entry name" value="SuccinylGlu_semiald_DH_AstD"/>
</dbReference>
<sequence>MKSSMFNGGSHVDGHGDAFVSINPATGEIIWQGCAADGRDVSRTVSAARAACTAWRRTPQQERIAIAERFAALADEQAEPIAQAIGRETGKALWECRQEAAAVSESVRSAIRACVERQSPQDHPVAQGTEALRFRPHGVLAVYGPFNFPAFLTTAYVAPALLAGNAVIVKPSELTPSVTALVNGLWISAGLPADVLSVLQGGAATGAMLAREPSLDGLVFTGSSRVGRQLHAACAGQPEFLLALEMGGNNPLVIDDACDDLESAARYAVLASFVSAGQRCTCARRVLLPEGRRGDRLLEQIVTLTTQLDVDRYDANPQPFMGPLINVRAADTMLAHQDLLIELGGHPIEPLHRFAPDSAFLRPGVIDVTNIPHLPDEEYFGPLMQVIRYRHFDDAIRISNDTRFGLSAALISSNQANWIRFRDEIRAGVVNWNTVPCGASMRFPFGGSGRSGNHRPGAYFAIDYCAHPVTSIEHDTLPEWPAIPGWAGA</sequence>
<dbReference type="GO" id="GO:0043824">
    <property type="term" value="F:succinylglutamate-semialdehyde dehydrogenase activity"/>
    <property type="evidence" value="ECO:0007669"/>
    <property type="project" value="InterPro"/>
</dbReference>
<name>A0A6P2NWP2_BURL3</name>